<keyword evidence="7" id="KW-1185">Reference proteome</keyword>
<dbReference type="GO" id="GO:0007165">
    <property type="term" value="P:signal transduction"/>
    <property type="evidence" value="ECO:0007669"/>
    <property type="project" value="InterPro"/>
</dbReference>
<dbReference type="RefSeq" id="XP_030847644.1">
    <property type="nucleotide sequence ID" value="XM_030991784.1"/>
</dbReference>
<reference evidence="6" key="2">
    <citation type="submission" date="2021-01" db="UniProtKB">
        <authorList>
            <consortium name="EnsemblMetazoa"/>
        </authorList>
    </citation>
    <scope>IDENTIFICATION</scope>
</reference>
<feature type="compositionally biased region" description="Low complexity" evidence="2">
    <location>
        <begin position="296"/>
        <end position="314"/>
    </location>
</feature>
<feature type="coiled-coil region" evidence="1">
    <location>
        <begin position="1406"/>
        <end position="1483"/>
    </location>
</feature>
<name>A0A7M7P7V4_STRPU</name>
<feature type="domain" description="SAM" evidence="3">
    <location>
        <begin position="198"/>
        <end position="261"/>
    </location>
</feature>
<dbReference type="Pfam" id="PF00788">
    <property type="entry name" value="RA"/>
    <property type="match status" value="1"/>
</dbReference>
<evidence type="ECO:0000313" key="6">
    <source>
        <dbReference type="EnsemblMetazoa" id="XP_030847644"/>
    </source>
</evidence>
<feature type="region of interest" description="Disordered" evidence="2">
    <location>
        <begin position="679"/>
        <end position="804"/>
    </location>
</feature>
<dbReference type="SUPFAM" id="SSF54236">
    <property type="entry name" value="Ubiquitin-like"/>
    <property type="match status" value="2"/>
</dbReference>
<feature type="domain" description="Ras-associating" evidence="5">
    <location>
        <begin position="937"/>
        <end position="1003"/>
    </location>
</feature>
<feature type="compositionally biased region" description="Acidic residues" evidence="2">
    <location>
        <begin position="637"/>
        <end position="655"/>
    </location>
</feature>
<feature type="domain" description="Ras-associating" evidence="5">
    <location>
        <begin position="822"/>
        <end position="918"/>
    </location>
</feature>
<dbReference type="Pfam" id="PF07647">
    <property type="entry name" value="SAM_2"/>
    <property type="match status" value="2"/>
</dbReference>
<proteinExistence type="predicted"/>
<evidence type="ECO:0000259" key="5">
    <source>
        <dbReference type="PROSITE" id="PS50200"/>
    </source>
</evidence>
<evidence type="ECO:0000256" key="2">
    <source>
        <dbReference type="SAM" id="MobiDB-lite"/>
    </source>
</evidence>
<feature type="compositionally biased region" description="Basic and acidic residues" evidence="2">
    <location>
        <begin position="180"/>
        <end position="196"/>
    </location>
</feature>
<dbReference type="InterPro" id="IPR036034">
    <property type="entry name" value="PDZ_sf"/>
</dbReference>
<feature type="domain" description="SAM" evidence="3">
    <location>
        <begin position="410"/>
        <end position="473"/>
    </location>
</feature>
<feature type="region of interest" description="Disordered" evidence="2">
    <location>
        <begin position="1"/>
        <end position="155"/>
    </location>
</feature>
<evidence type="ECO:0000313" key="7">
    <source>
        <dbReference type="Proteomes" id="UP000007110"/>
    </source>
</evidence>
<feature type="region of interest" description="Disordered" evidence="2">
    <location>
        <begin position="1075"/>
        <end position="1094"/>
    </location>
</feature>
<feature type="compositionally biased region" description="Acidic residues" evidence="2">
    <location>
        <begin position="570"/>
        <end position="601"/>
    </location>
</feature>
<feature type="compositionally biased region" description="Basic and acidic residues" evidence="2">
    <location>
        <begin position="319"/>
        <end position="350"/>
    </location>
</feature>
<dbReference type="InParanoid" id="A0A7M7P7V4"/>
<feature type="region of interest" description="Disordered" evidence="2">
    <location>
        <begin position="178"/>
        <end position="197"/>
    </location>
</feature>
<dbReference type="PROSITE" id="PS50200">
    <property type="entry name" value="RA"/>
    <property type="match status" value="2"/>
</dbReference>
<reference evidence="7" key="1">
    <citation type="submission" date="2015-02" db="EMBL/GenBank/DDBJ databases">
        <title>Genome sequencing for Strongylocentrotus purpuratus.</title>
        <authorList>
            <person name="Murali S."/>
            <person name="Liu Y."/>
            <person name="Vee V."/>
            <person name="English A."/>
            <person name="Wang M."/>
            <person name="Skinner E."/>
            <person name="Han Y."/>
            <person name="Muzny D.M."/>
            <person name="Worley K.C."/>
            <person name="Gibbs R.A."/>
        </authorList>
    </citation>
    <scope>NUCLEOTIDE SEQUENCE</scope>
</reference>
<evidence type="ECO:0000259" key="4">
    <source>
        <dbReference type="PROSITE" id="PS50106"/>
    </source>
</evidence>
<dbReference type="CDD" id="cd00136">
    <property type="entry name" value="PDZ_canonical"/>
    <property type="match status" value="1"/>
</dbReference>
<dbReference type="InterPro" id="IPR001478">
    <property type="entry name" value="PDZ"/>
</dbReference>
<dbReference type="GeneID" id="589102"/>
<evidence type="ECO:0000259" key="3">
    <source>
        <dbReference type="PROSITE" id="PS50105"/>
    </source>
</evidence>
<dbReference type="Gene3D" id="2.30.42.10">
    <property type="match status" value="1"/>
</dbReference>
<sequence length="1588" mass="176114">MFGWKKKKKENKKDTSSSSSGGFSSLNNLLKGSPKAKKGNKNGKTDILSDSQTLGSNSPHSVTDRAPVANSLTSLVSNGSASPSPSNNSNQITSQFVQSLPPPEYSLRVPPDHSRLTSQTSKSDHPSLRATYTPPPGYGVPKQGGRPGSSASEISNVSRLTAPSAEGIDVDFAGAAESNDVSRRADRSSHPSKPLEDWSEGEILQWLNDSDLEYFADIFQGCDIDGDYISQVTENDLVDLEVEEGDLRKQLLREITNLKQELLQDSNAQEAEPSEEEDESSSVHFGDTSDEDDLFPDLPKSPSLSALKSGPKPSMTSSVKDKAPDRQNDGKEEDGEKKEKVKEQRKRQDSDLSSILSGGSVKSSGSGSGLSRGQLSDDRGSKTNSSFEASPEHTIPLSNLPFSKKKVSKWTERDIIHWLDSIHLGHLAQNFIDHDITGKELMEIDMSLLDEMDIDSSLEREKILSTLYDLTNPSSTTAREDVLSVISHTSGYEKQKYMAAVSVLQSDDPEDIQLLPPEERDSLLSSPEKNDSREENEQLKEEEGEEEEEEEEEKDVKIVKRKVMGRMDAVDEDTDDTDDSDDDWEDEGGEEEEEEEEEEVVELLAEIKETERKAKLVTNQASKQPEKVVPSGKTADTDSEESDFSDFDDDDEEEVEVMIKKQSNEALKSAMIVNNISRDVKSVDNNASKNDTNSPKVVKQESVEKSNVLKGTSKEPVTRKSSVDKKDLSRKASSDSIGEVIPANISKDGTEHGAMKDSTKGRKDHEAELPIEKESPRRDVKPTRSESSRSSGSEKEEKKKKGGLFKLKEAISPSNWKKSPRDSNTIHVWTDVGQTGSGSKTLVVKLTEESTTQDLMGLCLNQLDLIEDPRLYRVLQATIHGKDKGIDIELESEECPLDIQHGWSDHSSHRFEFRQKTAQGGAIKTVLRIPGQPPKGKLISISLSTPTSEVVILALKKFEMKNVDPTLFCLLEVDKDGDVCDMDDEALPLQLDSHAFVLCDRSNRGLHWTTQEEEEANAGEQKVKRRDSLTSRASSKMSAISLGSSYGSTELLCSSRIDNEKLSKLEKEMASIAESLVPGKDTSTPSAAAAAPTKAADISPIPELQINDEEEDITYEKDHSQELEEKSRQLTALQEALGDLGSSYSQMNVDARLQALEQRLASCPETESLPERLLELLAELETASQEMEERQRDLDEIKQGIEELGGGLDDSTSLAYEVTLAEVALLKAQYDHSTLLSTMEIAIADYQLQAVKIEEAKKKTVSPRGAATLYHTLPHNQQFSVFALQASAGSQGFHFQVAEQNSQSGVYVQSCLPAGVLRVGDRITEVNGHSTLGSSVLEVNTLLNRSKKAQLVCMRAGRDQAGIEVDRLTRQLATASEHYEACWQENKRLTEIVHRLRPLEHKILELSQQKGTVQQLHQKIDTLESRNQEISEELRMAHEGNINQSNHAISRLQKDKERLETKVRQQEQKMKKFEAELAQKNSETSSIVKERDDALSRLKSVDVNRNGEIKADDLMANADNDAPLWEVLKLAKKDEILHVLQDELEEAGRQKQYLDQLYTLMLERAPELLEHLEQDFEGSELSGSEEFC</sequence>
<feature type="region of interest" description="Disordered" evidence="2">
    <location>
        <begin position="511"/>
        <end position="601"/>
    </location>
</feature>
<feature type="domain" description="PDZ" evidence="4">
    <location>
        <begin position="1280"/>
        <end position="1346"/>
    </location>
</feature>
<dbReference type="PROSITE" id="PS50106">
    <property type="entry name" value="PDZ"/>
    <property type="match status" value="1"/>
</dbReference>
<protein>
    <submittedName>
        <fullName evidence="6">Uncharacterized protein</fullName>
    </submittedName>
</protein>
<feature type="compositionally biased region" description="Basic and acidic residues" evidence="2">
    <location>
        <begin position="712"/>
        <end position="733"/>
    </location>
</feature>
<accession>A0A7M7P7V4</accession>
<dbReference type="PANTHER" id="PTHR12573">
    <property type="entry name" value="AT09986P-RELATED"/>
    <property type="match status" value="1"/>
</dbReference>
<dbReference type="SMART" id="SM00228">
    <property type="entry name" value="PDZ"/>
    <property type="match status" value="1"/>
</dbReference>
<dbReference type="SUPFAM" id="SSF50156">
    <property type="entry name" value="PDZ domain-like"/>
    <property type="match status" value="1"/>
</dbReference>
<feature type="compositionally biased region" description="Basic residues" evidence="2">
    <location>
        <begin position="1"/>
        <end position="10"/>
    </location>
</feature>
<dbReference type="Proteomes" id="UP000007110">
    <property type="component" value="Unassembled WGS sequence"/>
</dbReference>
<dbReference type="PROSITE" id="PS50105">
    <property type="entry name" value="SAM_DOMAIN"/>
    <property type="match status" value="2"/>
</dbReference>
<feature type="coiled-coil region" evidence="1">
    <location>
        <begin position="1173"/>
        <end position="1200"/>
    </location>
</feature>
<evidence type="ECO:0000256" key="1">
    <source>
        <dbReference type="SAM" id="Coils"/>
    </source>
</evidence>
<feature type="compositionally biased region" description="Low complexity" evidence="2">
    <location>
        <begin position="77"/>
        <end position="90"/>
    </location>
</feature>
<dbReference type="InterPro" id="IPR029071">
    <property type="entry name" value="Ubiquitin-like_domsf"/>
</dbReference>
<feature type="compositionally biased region" description="Low complexity" evidence="2">
    <location>
        <begin position="1080"/>
        <end position="1094"/>
    </location>
</feature>
<dbReference type="InterPro" id="IPR000159">
    <property type="entry name" value="RA_dom"/>
</dbReference>
<dbReference type="OrthoDB" id="449487at2759"/>
<keyword evidence="1" id="KW-0175">Coiled coil</keyword>
<dbReference type="RefSeq" id="XP_030847645.1">
    <property type="nucleotide sequence ID" value="XM_030991785.1"/>
</dbReference>
<feature type="compositionally biased region" description="Polar residues" evidence="2">
    <location>
        <begin position="679"/>
        <end position="695"/>
    </location>
</feature>
<dbReference type="EnsemblMetazoa" id="XM_030991784">
    <property type="protein sequence ID" value="XP_030847644"/>
    <property type="gene ID" value="LOC589102"/>
</dbReference>
<dbReference type="SUPFAM" id="SSF47769">
    <property type="entry name" value="SAM/Pointed domain"/>
    <property type="match status" value="2"/>
</dbReference>
<dbReference type="Gene3D" id="1.10.150.50">
    <property type="entry name" value="Transcription Factor, Ets-1"/>
    <property type="match status" value="2"/>
</dbReference>
<feature type="compositionally biased region" description="Low complexity" evidence="2">
    <location>
        <begin position="16"/>
        <end position="33"/>
    </location>
</feature>
<feature type="compositionally biased region" description="Basic and acidic residues" evidence="2">
    <location>
        <begin position="517"/>
        <end position="541"/>
    </location>
</feature>
<dbReference type="InterPro" id="IPR013761">
    <property type="entry name" value="SAM/pointed_sf"/>
</dbReference>
<feature type="compositionally biased region" description="Basic and acidic residues" evidence="2">
    <location>
        <begin position="748"/>
        <end position="799"/>
    </location>
</feature>
<feature type="compositionally biased region" description="Acidic residues" evidence="2">
    <location>
        <begin position="542"/>
        <end position="553"/>
    </location>
</feature>
<dbReference type="SMART" id="SM00454">
    <property type="entry name" value="SAM"/>
    <property type="match status" value="2"/>
</dbReference>
<dbReference type="EnsemblMetazoa" id="XM_030991785">
    <property type="protein sequence ID" value="XP_030847645"/>
    <property type="gene ID" value="LOC589102"/>
</dbReference>
<feature type="region of interest" description="Disordered" evidence="2">
    <location>
        <begin position="615"/>
        <end position="655"/>
    </location>
</feature>
<dbReference type="Gene3D" id="3.10.20.90">
    <property type="entry name" value="Phosphatidylinositol 3-kinase Catalytic Subunit, Chain A, domain 1"/>
    <property type="match status" value="1"/>
</dbReference>
<organism evidence="6 7">
    <name type="scientific">Strongylocentrotus purpuratus</name>
    <name type="common">Purple sea urchin</name>
    <dbReference type="NCBI Taxonomy" id="7668"/>
    <lineage>
        <taxon>Eukaryota</taxon>
        <taxon>Metazoa</taxon>
        <taxon>Echinodermata</taxon>
        <taxon>Eleutherozoa</taxon>
        <taxon>Echinozoa</taxon>
        <taxon>Echinoidea</taxon>
        <taxon>Euechinoidea</taxon>
        <taxon>Echinacea</taxon>
        <taxon>Camarodonta</taxon>
        <taxon>Echinidea</taxon>
        <taxon>Strongylocentrotidae</taxon>
        <taxon>Strongylocentrotus</taxon>
    </lineage>
</organism>
<dbReference type="KEGG" id="spu:589102"/>
<feature type="compositionally biased region" description="Polar residues" evidence="2">
    <location>
        <begin position="48"/>
        <end position="61"/>
    </location>
</feature>
<feature type="region of interest" description="Disordered" evidence="2">
    <location>
        <begin position="263"/>
        <end position="398"/>
    </location>
</feature>
<dbReference type="InterPro" id="IPR001660">
    <property type="entry name" value="SAM"/>
</dbReference>
<dbReference type="PANTHER" id="PTHR12573:SF4">
    <property type="entry name" value="AT09986P-RELATED"/>
    <property type="match status" value="1"/>
</dbReference>
<feature type="compositionally biased region" description="Low complexity" evidence="2">
    <location>
        <begin position="351"/>
        <end position="374"/>
    </location>
</feature>